<dbReference type="AlphaFoldDB" id="F6THR3"/>
<dbReference type="Proteomes" id="UP000008144">
    <property type="component" value="Chromosome 4"/>
</dbReference>
<dbReference type="InParanoid" id="F6THR3"/>
<protein>
    <submittedName>
        <fullName evidence="5">Uncharacterized protein</fullName>
    </submittedName>
</protein>
<reference evidence="5" key="3">
    <citation type="submission" date="2025-08" db="UniProtKB">
        <authorList>
            <consortium name="Ensembl"/>
        </authorList>
    </citation>
    <scope>IDENTIFICATION</scope>
</reference>
<evidence type="ECO:0000313" key="5">
    <source>
        <dbReference type="Ensembl" id="ENSCINP00000002934.3"/>
    </source>
</evidence>
<evidence type="ECO:0000256" key="4">
    <source>
        <dbReference type="SAM" id="Phobius"/>
    </source>
</evidence>
<accession>F6THR3</accession>
<dbReference type="Ensembl" id="ENSCINT00000002934.3">
    <property type="protein sequence ID" value="ENSCINP00000002934.3"/>
    <property type="gene ID" value="ENSCING00000001488.3"/>
</dbReference>
<keyword evidence="1 4" id="KW-0812">Transmembrane</keyword>
<dbReference type="SUPFAM" id="SSF103473">
    <property type="entry name" value="MFS general substrate transporter"/>
    <property type="match status" value="1"/>
</dbReference>
<reference evidence="5" key="4">
    <citation type="submission" date="2025-09" db="UniProtKB">
        <authorList>
            <consortium name="Ensembl"/>
        </authorList>
    </citation>
    <scope>IDENTIFICATION</scope>
</reference>
<evidence type="ECO:0000313" key="6">
    <source>
        <dbReference type="Proteomes" id="UP000008144"/>
    </source>
</evidence>
<dbReference type="HOGENOM" id="CLU_1431046_0_0_1"/>
<feature type="transmembrane region" description="Helical" evidence="4">
    <location>
        <begin position="98"/>
        <end position="121"/>
    </location>
</feature>
<evidence type="ECO:0000256" key="2">
    <source>
        <dbReference type="ARBA" id="ARBA00022989"/>
    </source>
</evidence>
<reference evidence="5" key="2">
    <citation type="journal article" date="2008" name="Genome Biol.">
        <title>Improved genome assembly and evidence-based global gene model set for the chordate Ciona intestinalis: new insight into intron and operon populations.</title>
        <authorList>
            <person name="Satou Y."/>
            <person name="Mineta K."/>
            <person name="Ogasawara M."/>
            <person name="Sasakura Y."/>
            <person name="Shoguchi E."/>
            <person name="Ueno K."/>
            <person name="Yamada L."/>
            <person name="Matsumoto J."/>
            <person name="Wasserscheid J."/>
            <person name="Dewar K."/>
            <person name="Wiley G.B."/>
            <person name="Macmil S.L."/>
            <person name="Roe B.A."/>
            <person name="Zeller R.W."/>
            <person name="Hastings K.E."/>
            <person name="Lemaire P."/>
            <person name="Lindquist E."/>
            <person name="Endo T."/>
            <person name="Hotta K."/>
            <person name="Inaba K."/>
        </authorList>
    </citation>
    <scope>NUCLEOTIDE SEQUENCE [LARGE SCALE GENOMIC DNA]</scope>
    <source>
        <strain evidence="5">wild type</strain>
    </source>
</reference>
<dbReference type="PANTHER" id="PTHR23121:SF9">
    <property type="entry name" value="SODIUM-DEPENDENT GLUCOSE TRANSPORTER 1"/>
    <property type="match status" value="1"/>
</dbReference>
<dbReference type="InterPro" id="IPR036259">
    <property type="entry name" value="MFS_trans_sf"/>
</dbReference>
<evidence type="ECO:0000256" key="3">
    <source>
        <dbReference type="ARBA" id="ARBA00023136"/>
    </source>
</evidence>
<feature type="transmembrane region" description="Helical" evidence="4">
    <location>
        <begin position="142"/>
        <end position="159"/>
    </location>
</feature>
<keyword evidence="2 4" id="KW-1133">Transmembrane helix</keyword>
<organism evidence="5 6">
    <name type="scientific">Ciona intestinalis</name>
    <name type="common">Transparent sea squirt</name>
    <name type="synonym">Ascidia intestinalis</name>
    <dbReference type="NCBI Taxonomy" id="7719"/>
    <lineage>
        <taxon>Eukaryota</taxon>
        <taxon>Metazoa</taxon>
        <taxon>Chordata</taxon>
        <taxon>Tunicata</taxon>
        <taxon>Ascidiacea</taxon>
        <taxon>Phlebobranchia</taxon>
        <taxon>Cionidae</taxon>
        <taxon>Ciona</taxon>
    </lineage>
</organism>
<keyword evidence="3 4" id="KW-0472">Membrane</keyword>
<dbReference type="EMBL" id="EAAA01001962">
    <property type="status" value="NOT_ANNOTATED_CDS"/>
    <property type="molecule type" value="Genomic_DNA"/>
</dbReference>
<sequence length="190" mass="20824">MAGGIGFGFLDAGMQALILQVWGEKDSRPIISGYHFAIALGAFLAPIIAQPFLSQQGEEGLCPEKPNNFLPTDNISTIAPDIWGTTAKDSTTWYSPIVWAYLICGVFMVVVGVIFLVLVCLKLEKHVRSSQTKIIETREEDKLKDVILLFSLVCVYYFFCVAGETAYNSYIYSVSICSGLQFSPGDGTTI</sequence>
<name>F6THR3_CIOIN</name>
<evidence type="ECO:0000256" key="1">
    <source>
        <dbReference type="ARBA" id="ARBA00022692"/>
    </source>
</evidence>
<feature type="transmembrane region" description="Helical" evidence="4">
    <location>
        <begin position="34"/>
        <end position="53"/>
    </location>
</feature>
<dbReference type="Gene3D" id="1.20.1250.20">
    <property type="entry name" value="MFS general substrate transporter like domains"/>
    <property type="match status" value="1"/>
</dbReference>
<dbReference type="PANTHER" id="PTHR23121">
    <property type="entry name" value="SODIUM-DEPENDENT GLUCOSE TRANSPORTER 1"/>
    <property type="match status" value="1"/>
</dbReference>
<proteinExistence type="predicted"/>
<keyword evidence="6" id="KW-1185">Reference proteome</keyword>
<dbReference type="GeneTree" id="ENSGT00530000063320"/>
<reference evidence="6" key="1">
    <citation type="journal article" date="2002" name="Science">
        <title>The draft genome of Ciona intestinalis: insights into chordate and vertebrate origins.</title>
        <authorList>
            <person name="Dehal P."/>
            <person name="Satou Y."/>
            <person name="Campbell R.K."/>
            <person name="Chapman J."/>
            <person name="Degnan B."/>
            <person name="De Tomaso A."/>
            <person name="Davidson B."/>
            <person name="Di Gregorio A."/>
            <person name="Gelpke M."/>
            <person name="Goodstein D.M."/>
            <person name="Harafuji N."/>
            <person name="Hastings K.E."/>
            <person name="Ho I."/>
            <person name="Hotta K."/>
            <person name="Huang W."/>
            <person name="Kawashima T."/>
            <person name="Lemaire P."/>
            <person name="Martinez D."/>
            <person name="Meinertzhagen I.A."/>
            <person name="Necula S."/>
            <person name="Nonaka M."/>
            <person name="Putnam N."/>
            <person name="Rash S."/>
            <person name="Saiga H."/>
            <person name="Satake M."/>
            <person name="Terry A."/>
            <person name="Yamada L."/>
            <person name="Wang H.G."/>
            <person name="Awazu S."/>
            <person name="Azumi K."/>
            <person name="Boore J."/>
            <person name="Branno M."/>
            <person name="Chin-Bow S."/>
            <person name="DeSantis R."/>
            <person name="Doyle S."/>
            <person name="Francino P."/>
            <person name="Keys D.N."/>
            <person name="Haga S."/>
            <person name="Hayashi H."/>
            <person name="Hino K."/>
            <person name="Imai K.S."/>
            <person name="Inaba K."/>
            <person name="Kano S."/>
            <person name="Kobayashi K."/>
            <person name="Kobayashi M."/>
            <person name="Lee B.I."/>
            <person name="Makabe K.W."/>
            <person name="Manohar C."/>
            <person name="Matassi G."/>
            <person name="Medina M."/>
            <person name="Mochizuki Y."/>
            <person name="Mount S."/>
            <person name="Morishita T."/>
            <person name="Miura S."/>
            <person name="Nakayama A."/>
            <person name="Nishizaka S."/>
            <person name="Nomoto H."/>
            <person name="Ohta F."/>
            <person name="Oishi K."/>
            <person name="Rigoutsos I."/>
            <person name="Sano M."/>
            <person name="Sasaki A."/>
            <person name="Sasakura Y."/>
            <person name="Shoguchi E."/>
            <person name="Shin-i T."/>
            <person name="Spagnuolo A."/>
            <person name="Stainier D."/>
            <person name="Suzuki M.M."/>
            <person name="Tassy O."/>
            <person name="Takatori N."/>
            <person name="Tokuoka M."/>
            <person name="Yagi K."/>
            <person name="Yoshizaki F."/>
            <person name="Wada S."/>
            <person name="Zhang C."/>
            <person name="Hyatt P.D."/>
            <person name="Larimer F."/>
            <person name="Detter C."/>
            <person name="Doggett N."/>
            <person name="Glavina T."/>
            <person name="Hawkins T."/>
            <person name="Richardson P."/>
            <person name="Lucas S."/>
            <person name="Kohara Y."/>
            <person name="Levine M."/>
            <person name="Satoh N."/>
            <person name="Rokhsar D.S."/>
        </authorList>
    </citation>
    <scope>NUCLEOTIDE SEQUENCE [LARGE SCALE GENOMIC DNA]</scope>
</reference>